<organism evidence="1 2">
    <name type="scientific">Posidoniimonas corsicana</name>
    <dbReference type="NCBI Taxonomy" id="1938618"/>
    <lineage>
        <taxon>Bacteria</taxon>
        <taxon>Pseudomonadati</taxon>
        <taxon>Planctomycetota</taxon>
        <taxon>Planctomycetia</taxon>
        <taxon>Pirellulales</taxon>
        <taxon>Lacipirellulaceae</taxon>
        <taxon>Posidoniimonas</taxon>
    </lineage>
</organism>
<dbReference type="AlphaFoldDB" id="A0A5C5UTE1"/>
<dbReference type="Proteomes" id="UP000316714">
    <property type="component" value="Unassembled WGS sequence"/>
</dbReference>
<comment type="caution">
    <text evidence="1">The sequence shown here is derived from an EMBL/GenBank/DDBJ whole genome shotgun (WGS) entry which is preliminary data.</text>
</comment>
<evidence type="ECO:0000313" key="1">
    <source>
        <dbReference type="EMBL" id="TWT29318.1"/>
    </source>
</evidence>
<proteinExistence type="predicted"/>
<name>A0A5C5UTE1_9BACT</name>
<evidence type="ECO:0000313" key="2">
    <source>
        <dbReference type="Proteomes" id="UP000316714"/>
    </source>
</evidence>
<accession>A0A5C5UTE1</accession>
<dbReference type="EMBL" id="SIHJ01000009">
    <property type="protein sequence ID" value="TWT29318.1"/>
    <property type="molecule type" value="Genomic_DNA"/>
</dbReference>
<keyword evidence="2" id="KW-1185">Reference proteome</keyword>
<sequence length="61" mass="6591">MLLIPKPACPHCGHPGFRRVKTAPNGDGGSTRQCVCLACDQGFLVIDEPTFQSELPVVWPV</sequence>
<gene>
    <name evidence="1" type="ORF">KOR34_52280</name>
</gene>
<reference evidence="1 2" key="1">
    <citation type="submission" date="2019-02" db="EMBL/GenBank/DDBJ databases">
        <title>Deep-cultivation of Planctomycetes and their phenomic and genomic characterization uncovers novel biology.</title>
        <authorList>
            <person name="Wiegand S."/>
            <person name="Jogler M."/>
            <person name="Boedeker C."/>
            <person name="Pinto D."/>
            <person name="Vollmers J."/>
            <person name="Rivas-Marin E."/>
            <person name="Kohn T."/>
            <person name="Peeters S.H."/>
            <person name="Heuer A."/>
            <person name="Rast P."/>
            <person name="Oberbeckmann S."/>
            <person name="Bunk B."/>
            <person name="Jeske O."/>
            <person name="Meyerdierks A."/>
            <person name="Storesund J.E."/>
            <person name="Kallscheuer N."/>
            <person name="Luecker S."/>
            <person name="Lage O.M."/>
            <person name="Pohl T."/>
            <person name="Merkel B.J."/>
            <person name="Hornburger P."/>
            <person name="Mueller R.-W."/>
            <person name="Bruemmer F."/>
            <person name="Labrenz M."/>
            <person name="Spormann A.M."/>
            <person name="Op Den Camp H."/>
            <person name="Overmann J."/>
            <person name="Amann R."/>
            <person name="Jetten M.S.M."/>
            <person name="Mascher T."/>
            <person name="Medema M.H."/>
            <person name="Devos D.P."/>
            <person name="Kaster A.-K."/>
            <person name="Ovreas L."/>
            <person name="Rohde M."/>
            <person name="Galperin M.Y."/>
            <person name="Jogler C."/>
        </authorList>
    </citation>
    <scope>NUCLEOTIDE SEQUENCE [LARGE SCALE GENOMIC DNA]</scope>
    <source>
        <strain evidence="1 2">KOR34</strain>
    </source>
</reference>
<protein>
    <submittedName>
        <fullName evidence="1">Uncharacterized protein</fullName>
    </submittedName>
</protein>